<dbReference type="EMBL" id="SZYE01000065">
    <property type="protein sequence ID" value="TKR23712.1"/>
    <property type="molecule type" value="Genomic_DNA"/>
</dbReference>
<dbReference type="RefSeq" id="WP_195969234.1">
    <property type="nucleotide sequence ID" value="NZ_SZYE01000065.1"/>
</dbReference>
<dbReference type="PANTHER" id="PTHR21599">
    <property type="entry name" value="GLYCERATE KINASE"/>
    <property type="match status" value="1"/>
</dbReference>
<keyword evidence="1" id="KW-0418">Kinase</keyword>
<reference evidence="1 2" key="1">
    <citation type="submission" date="2019-05" db="EMBL/GenBank/DDBJ databases">
        <title>Genome sequence of Cellulomonas hominis strain CS1.</title>
        <authorList>
            <person name="Belmont J."/>
            <person name="Maclea K.S."/>
        </authorList>
    </citation>
    <scope>NUCLEOTIDE SEQUENCE [LARGE SCALE GENOMIC DNA]</scope>
    <source>
        <strain evidence="1 2">CS1</strain>
    </source>
</reference>
<dbReference type="Proteomes" id="UP000308121">
    <property type="component" value="Unassembled WGS sequence"/>
</dbReference>
<evidence type="ECO:0000313" key="2">
    <source>
        <dbReference type="Proteomes" id="UP000308121"/>
    </source>
</evidence>
<dbReference type="AlphaFoldDB" id="A0A7Z8K0U1"/>
<dbReference type="GO" id="GO:0008887">
    <property type="term" value="F:glycerate kinase activity"/>
    <property type="evidence" value="ECO:0007669"/>
    <property type="project" value="InterPro"/>
</dbReference>
<sequence>MHVLVAPGRFDARPGDGPAAAASAVRGLAGPSVAAGSDPWPALTAPEAVAALTAGWLEAAPGDTLVPLPLSDGGAGLVEAVHAARGGELLSVTTTDAHGAVVPGTVLVLTEPGGGRTAYVDGALALGAADPGALPATATTSAGLGTLLAAALDTGAGRVVVGLGGRRTVAHDAGAGLLAALGAAPADAAHGLDRAAGLSAEDLRGLGALRTALRGRDLVALHAHDLPLLGLGGASADLAEAGRVDPAAAQEAERAAAVFVRAAGEAAA</sequence>
<comment type="caution">
    <text evidence="1">The sequence shown here is derived from an EMBL/GenBank/DDBJ whole genome shotgun (WGS) entry which is preliminary data.</text>
</comment>
<keyword evidence="1" id="KW-0808">Transferase</keyword>
<gene>
    <name evidence="1" type="ORF">FA014_09735</name>
</gene>
<dbReference type="InterPro" id="IPR004381">
    <property type="entry name" value="Glycerate_kinase"/>
</dbReference>
<organism evidence="1 2">
    <name type="scientific">Cellulomonas hominis</name>
    <dbReference type="NCBI Taxonomy" id="156981"/>
    <lineage>
        <taxon>Bacteria</taxon>
        <taxon>Bacillati</taxon>
        <taxon>Actinomycetota</taxon>
        <taxon>Actinomycetes</taxon>
        <taxon>Micrococcales</taxon>
        <taxon>Cellulomonadaceae</taxon>
        <taxon>Cellulomonas</taxon>
    </lineage>
</organism>
<proteinExistence type="predicted"/>
<dbReference type="Gene3D" id="3.90.1510.10">
    <property type="entry name" value="Glycerate kinase, domain 2"/>
    <property type="match status" value="1"/>
</dbReference>
<accession>A0A7Z8K0U1</accession>
<dbReference type="PANTHER" id="PTHR21599:SF0">
    <property type="entry name" value="GLYCERATE KINASE"/>
    <property type="match status" value="1"/>
</dbReference>
<dbReference type="GO" id="GO:0031388">
    <property type="term" value="P:organic acid phosphorylation"/>
    <property type="evidence" value="ECO:0007669"/>
    <property type="project" value="InterPro"/>
</dbReference>
<protein>
    <submittedName>
        <fullName evidence="1">Glycerate kinase</fullName>
    </submittedName>
</protein>
<feature type="non-terminal residue" evidence="1">
    <location>
        <position position="268"/>
    </location>
</feature>
<evidence type="ECO:0000313" key="1">
    <source>
        <dbReference type="EMBL" id="TKR23712.1"/>
    </source>
</evidence>
<dbReference type="InterPro" id="IPR036129">
    <property type="entry name" value="Glycerate_kinase_sf"/>
</dbReference>
<dbReference type="Pfam" id="PF02595">
    <property type="entry name" value="Gly_kinase"/>
    <property type="match status" value="1"/>
</dbReference>
<dbReference type="SUPFAM" id="SSF110738">
    <property type="entry name" value="Glycerate kinase I"/>
    <property type="match status" value="1"/>
</dbReference>
<dbReference type="InterPro" id="IPR018193">
    <property type="entry name" value="Glyc_kinase_flavodox-like_fold"/>
</dbReference>
<name>A0A7Z8K0U1_9CELL</name>